<organism evidence="2 3">
    <name type="scientific">Rhizodiscina lignyota</name>
    <dbReference type="NCBI Taxonomy" id="1504668"/>
    <lineage>
        <taxon>Eukaryota</taxon>
        <taxon>Fungi</taxon>
        <taxon>Dikarya</taxon>
        <taxon>Ascomycota</taxon>
        <taxon>Pezizomycotina</taxon>
        <taxon>Dothideomycetes</taxon>
        <taxon>Pleosporomycetidae</taxon>
        <taxon>Aulographales</taxon>
        <taxon>Rhizodiscinaceae</taxon>
        <taxon>Rhizodiscina</taxon>
    </lineage>
</organism>
<dbReference type="AlphaFoldDB" id="A0A9P4MEM6"/>
<dbReference type="PROSITE" id="PS50181">
    <property type="entry name" value="FBOX"/>
    <property type="match status" value="1"/>
</dbReference>
<sequence length="422" mass="47421">MFKQEDLGLWDNYAIPQLHAMALKVDHVWKKPASLAKPASEDRSSAARSWRECCSQRSNNDITSQNSAPACEHTSGRGIKDCDLNANHVPYFNILHIKDNSLSAHTQSLIKSSAMLKLPNELLDEIFTYVSQTDHLSLLKACRVLRPCAESIFYSSILIDGSGQLLLLLRTFAARPELASYVKVFTYTNETETELPTSISMNVAILRDAIRPFTTTCGINESDDRLLYTVKASHARAGLFQKSLDSPPKFHGSYLIFGTPPASEACVLLDSGPVMDMVQMSKALKSFCCQTSFFFYDGTSLSRFVPFLQGYRHSLQSLKIVPTLEIVESHQFLRQLKLDSFPHLTFLALPASFLEIEDYEDYEGDGSANTIPGQIATFLQQVPASLQLFEALFHKRFTRVYLDQGKIKTFENGDRQMEQDNI</sequence>
<evidence type="ECO:0000259" key="1">
    <source>
        <dbReference type="PROSITE" id="PS50181"/>
    </source>
</evidence>
<feature type="domain" description="F-box" evidence="1">
    <location>
        <begin position="112"/>
        <end position="157"/>
    </location>
</feature>
<proteinExistence type="predicted"/>
<gene>
    <name evidence="2" type="ORF">NA57DRAFT_51440</name>
</gene>
<evidence type="ECO:0000313" key="2">
    <source>
        <dbReference type="EMBL" id="KAF2104622.1"/>
    </source>
</evidence>
<keyword evidence="3" id="KW-1185">Reference proteome</keyword>
<dbReference type="InterPro" id="IPR001810">
    <property type="entry name" value="F-box_dom"/>
</dbReference>
<reference evidence="2" key="1">
    <citation type="journal article" date="2020" name="Stud. Mycol.">
        <title>101 Dothideomycetes genomes: a test case for predicting lifestyles and emergence of pathogens.</title>
        <authorList>
            <person name="Haridas S."/>
            <person name="Albert R."/>
            <person name="Binder M."/>
            <person name="Bloem J."/>
            <person name="Labutti K."/>
            <person name="Salamov A."/>
            <person name="Andreopoulos B."/>
            <person name="Baker S."/>
            <person name="Barry K."/>
            <person name="Bills G."/>
            <person name="Bluhm B."/>
            <person name="Cannon C."/>
            <person name="Castanera R."/>
            <person name="Culley D."/>
            <person name="Daum C."/>
            <person name="Ezra D."/>
            <person name="Gonzalez J."/>
            <person name="Henrissat B."/>
            <person name="Kuo A."/>
            <person name="Liang C."/>
            <person name="Lipzen A."/>
            <person name="Lutzoni F."/>
            <person name="Magnuson J."/>
            <person name="Mondo S."/>
            <person name="Nolan M."/>
            <person name="Ohm R."/>
            <person name="Pangilinan J."/>
            <person name="Park H.-J."/>
            <person name="Ramirez L."/>
            <person name="Alfaro M."/>
            <person name="Sun H."/>
            <person name="Tritt A."/>
            <person name="Yoshinaga Y."/>
            <person name="Zwiers L.-H."/>
            <person name="Turgeon B."/>
            <person name="Goodwin S."/>
            <person name="Spatafora J."/>
            <person name="Crous P."/>
            <person name="Grigoriev I."/>
        </authorList>
    </citation>
    <scope>NUCLEOTIDE SEQUENCE</scope>
    <source>
        <strain evidence="2">CBS 133067</strain>
    </source>
</reference>
<accession>A0A9P4MEM6</accession>
<dbReference type="InterPro" id="IPR036047">
    <property type="entry name" value="F-box-like_dom_sf"/>
</dbReference>
<name>A0A9P4MEM6_9PEZI</name>
<protein>
    <recommendedName>
        <fullName evidence="1">F-box domain-containing protein</fullName>
    </recommendedName>
</protein>
<comment type="caution">
    <text evidence="2">The sequence shown here is derived from an EMBL/GenBank/DDBJ whole genome shotgun (WGS) entry which is preliminary data.</text>
</comment>
<evidence type="ECO:0000313" key="3">
    <source>
        <dbReference type="Proteomes" id="UP000799772"/>
    </source>
</evidence>
<dbReference type="Proteomes" id="UP000799772">
    <property type="component" value="Unassembled WGS sequence"/>
</dbReference>
<dbReference type="SUPFAM" id="SSF81383">
    <property type="entry name" value="F-box domain"/>
    <property type="match status" value="1"/>
</dbReference>
<dbReference type="EMBL" id="ML978121">
    <property type="protein sequence ID" value="KAF2104622.1"/>
    <property type="molecule type" value="Genomic_DNA"/>
</dbReference>